<dbReference type="AlphaFoldDB" id="A0A0G3XE46"/>
<dbReference type="PATRIC" id="fig|1348774.3.peg.1032"/>
<evidence type="ECO:0000259" key="1">
    <source>
        <dbReference type="Pfam" id="PF01796"/>
    </source>
</evidence>
<dbReference type="EMBL" id="CP011770">
    <property type="protein sequence ID" value="AKM09472.1"/>
    <property type="molecule type" value="Genomic_DNA"/>
</dbReference>
<feature type="domain" description="ChsH2 C-terminal OB-fold" evidence="1">
    <location>
        <begin position="59"/>
        <end position="124"/>
    </location>
</feature>
<dbReference type="InterPro" id="IPR012340">
    <property type="entry name" value="NA-bd_OB-fold"/>
</dbReference>
<sequence length="141" mass="15528">MNTSADSYAGPVPGPDPETQPFWDAMNQGKLMVQRCPDSGQYLFPPTTFCPGSLQTPEWTEVSGRGRVFSWIVVRHPVPRDIFADKVPYVVALIELDEGCRMTGNIIGCEPEDVRADMAVEIAFNRVAEGITLPAFRPVAD</sequence>
<dbReference type="KEGG" id="cna:AB433_04925"/>
<dbReference type="InterPro" id="IPR052513">
    <property type="entry name" value="Thioester_dehydratase-like"/>
</dbReference>
<reference evidence="3 4" key="1">
    <citation type="submission" date="2015-06" db="EMBL/GenBank/DDBJ databases">
        <authorList>
            <person name="Zeng Y."/>
            <person name="Huang Y."/>
        </authorList>
    </citation>
    <scope>NUCLEOTIDE SEQUENCE [LARGE SCALE GENOMIC DNA]</scope>
    <source>
        <strain evidence="3 4">PQ-2</strain>
    </source>
</reference>
<dbReference type="InterPro" id="IPR022002">
    <property type="entry name" value="ChsH2_Znr"/>
</dbReference>
<keyword evidence="4" id="KW-1185">Reference proteome</keyword>
<feature type="domain" description="ChsH2 rubredoxin-like zinc ribbon" evidence="2">
    <location>
        <begin position="23"/>
        <end position="52"/>
    </location>
</feature>
<dbReference type="InterPro" id="IPR002878">
    <property type="entry name" value="ChsH2_C"/>
</dbReference>
<evidence type="ECO:0000259" key="2">
    <source>
        <dbReference type="Pfam" id="PF12172"/>
    </source>
</evidence>
<dbReference type="Proteomes" id="UP000035287">
    <property type="component" value="Chromosome"/>
</dbReference>
<dbReference type="Pfam" id="PF01796">
    <property type="entry name" value="OB_ChsH2_C"/>
    <property type="match status" value="1"/>
</dbReference>
<dbReference type="PANTHER" id="PTHR34075">
    <property type="entry name" value="BLR3430 PROTEIN"/>
    <property type="match status" value="1"/>
</dbReference>
<accession>A0A0G3XE46</accession>
<dbReference type="PANTHER" id="PTHR34075:SF5">
    <property type="entry name" value="BLR3430 PROTEIN"/>
    <property type="match status" value="1"/>
</dbReference>
<protein>
    <submittedName>
        <fullName evidence="3">Uncharacterized protein</fullName>
    </submittedName>
</protein>
<dbReference type="Gene3D" id="6.10.30.10">
    <property type="match status" value="1"/>
</dbReference>
<dbReference type="STRING" id="1348774.AB433_04925"/>
<dbReference type="Pfam" id="PF12172">
    <property type="entry name" value="zf-ChsH2"/>
    <property type="match status" value="1"/>
</dbReference>
<proteinExistence type="predicted"/>
<evidence type="ECO:0000313" key="3">
    <source>
        <dbReference type="EMBL" id="AKM09472.1"/>
    </source>
</evidence>
<dbReference type="OrthoDB" id="7210118at2"/>
<dbReference type="RefSeq" id="WP_047820160.1">
    <property type="nucleotide sequence ID" value="NZ_CP011770.1"/>
</dbReference>
<evidence type="ECO:0000313" key="4">
    <source>
        <dbReference type="Proteomes" id="UP000035287"/>
    </source>
</evidence>
<gene>
    <name evidence="3" type="ORF">AB433_04925</name>
</gene>
<organism evidence="3 4">
    <name type="scientific">Croceicoccus naphthovorans</name>
    <dbReference type="NCBI Taxonomy" id="1348774"/>
    <lineage>
        <taxon>Bacteria</taxon>
        <taxon>Pseudomonadati</taxon>
        <taxon>Pseudomonadota</taxon>
        <taxon>Alphaproteobacteria</taxon>
        <taxon>Sphingomonadales</taxon>
        <taxon>Erythrobacteraceae</taxon>
        <taxon>Croceicoccus</taxon>
    </lineage>
</organism>
<name>A0A0G3XE46_9SPHN</name>
<dbReference type="SUPFAM" id="SSF50249">
    <property type="entry name" value="Nucleic acid-binding proteins"/>
    <property type="match status" value="1"/>
</dbReference>